<keyword evidence="1" id="KW-1133">Transmembrane helix</keyword>
<feature type="transmembrane region" description="Helical" evidence="1">
    <location>
        <begin position="35"/>
        <end position="56"/>
    </location>
</feature>
<accession>A0ABT2PX29</accession>
<dbReference type="EMBL" id="JAOEGN010000015">
    <property type="protein sequence ID" value="MCU0105509.1"/>
    <property type="molecule type" value="Genomic_DNA"/>
</dbReference>
<feature type="transmembrane region" description="Helical" evidence="1">
    <location>
        <begin position="68"/>
        <end position="91"/>
    </location>
</feature>
<feature type="transmembrane region" description="Helical" evidence="1">
    <location>
        <begin position="7"/>
        <end position="29"/>
    </location>
</feature>
<sequence>MHRKHFFVIGFILAIILWMTQYANLFYLWGKYQSGMSGSALIVLLIYFLGVGLVNFKCVKSPYKETSTAIALSLLYGVPFLILLIMLIMTWQEATLYAYFFTSFLGIITLNYVLSILIKEKSTE</sequence>
<keyword evidence="3" id="KW-1185">Reference proteome</keyword>
<proteinExistence type="predicted"/>
<protein>
    <submittedName>
        <fullName evidence="2">Uncharacterized protein</fullName>
    </submittedName>
</protein>
<keyword evidence="1" id="KW-0472">Membrane</keyword>
<keyword evidence="1" id="KW-0812">Transmembrane</keyword>
<comment type="caution">
    <text evidence="2">The sequence shown here is derived from an EMBL/GenBank/DDBJ whole genome shotgun (WGS) entry which is preliminary data.</text>
</comment>
<gene>
    <name evidence="2" type="ORF">N7603_07540</name>
</gene>
<dbReference type="RefSeq" id="WP_262096822.1">
    <property type="nucleotide sequence ID" value="NZ_JAOEGN010000015.1"/>
</dbReference>
<evidence type="ECO:0000256" key="1">
    <source>
        <dbReference type="SAM" id="Phobius"/>
    </source>
</evidence>
<dbReference type="Proteomes" id="UP001209076">
    <property type="component" value="Unassembled WGS sequence"/>
</dbReference>
<name>A0ABT2PX29_9MOLU</name>
<organism evidence="2 3">
    <name type="scientific">Paracholeplasma vituli</name>
    <dbReference type="NCBI Taxonomy" id="69473"/>
    <lineage>
        <taxon>Bacteria</taxon>
        <taxon>Bacillati</taxon>
        <taxon>Mycoplasmatota</taxon>
        <taxon>Mollicutes</taxon>
        <taxon>Acholeplasmatales</taxon>
        <taxon>Acholeplasmataceae</taxon>
        <taxon>Paracholeplasma</taxon>
    </lineage>
</organism>
<evidence type="ECO:0000313" key="2">
    <source>
        <dbReference type="EMBL" id="MCU0105509.1"/>
    </source>
</evidence>
<evidence type="ECO:0000313" key="3">
    <source>
        <dbReference type="Proteomes" id="UP001209076"/>
    </source>
</evidence>
<feature type="transmembrane region" description="Helical" evidence="1">
    <location>
        <begin position="97"/>
        <end position="118"/>
    </location>
</feature>
<reference evidence="3" key="1">
    <citation type="submission" date="2023-07" db="EMBL/GenBank/DDBJ databases">
        <title>Novel Mycoplasma species identified in domestic and wild animals.</title>
        <authorList>
            <person name="Volokhov D.V."/>
            <person name="Furtak V.A."/>
            <person name="Zagorodnyaya T.A."/>
        </authorList>
    </citation>
    <scope>NUCLEOTIDE SEQUENCE [LARGE SCALE GENOMIC DNA]</scope>
    <source>
        <strain evidence="3">92-19</strain>
    </source>
</reference>